<dbReference type="Proteomes" id="UP000185628">
    <property type="component" value="Unassembled WGS sequence"/>
</dbReference>
<accession>A0A1Q5Q069</accession>
<sequence length="165" mass="18401">MLEDLKVGAKVPKEDLERLFPKWEVPEPPATLTVLSEQGAKDAALYFDTLIDTSMAERKPDYFNRIDSGDCNNCDAVRAATTTAENKKWHYAPAEIHEVTADPAPRGNAYGVKISRTNPLSIRLGDSDTTVKELLKDTDSTSYYVVGFIDGQWVPGFVKLDHLPW</sequence>
<protein>
    <submittedName>
        <fullName evidence="1">Uncharacterized protein</fullName>
    </submittedName>
</protein>
<evidence type="ECO:0000313" key="2">
    <source>
        <dbReference type="Proteomes" id="UP000185628"/>
    </source>
</evidence>
<dbReference type="EMBL" id="MQVR01000072">
    <property type="protein sequence ID" value="OKL53271.1"/>
    <property type="molecule type" value="Genomic_DNA"/>
</dbReference>
<organism evidence="1 2">
    <name type="scientific">Bowdeniella nasicola</name>
    <dbReference type="NCBI Taxonomy" id="208480"/>
    <lineage>
        <taxon>Bacteria</taxon>
        <taxon>Bacillati</taxon>
        <taxon>Actinomycetota</taxon>
        <taxon>Actinomycetes</taxon>
        <taxon>Actinomycetales</taxon>
        <taxon>Actinomycetaceae</taxon>
        <taxon>Bowdeniella</taxon>
    </lineage>
</organism>
<comment type="caution">
    <text evidence="1">The sequence shown here is derived from an EMBL/GenBank/DDBJ whole genome shotgun (WGS) entry which is preliminary data.</text>
</comment>
<dbReference type="AlphaFoldDB" id="A0A1Q5Q069"/>
<proteinExistence type="predicted"/>
<reference evidence="2" key="1">
    <citation type="submission" date="2016-12" db="EMBL/GenBank/DDBJ databases">
        <authorList>
            <person name="Meng X."/>
        </authorList>
    </citation>
    <scope>NUCLEOTIDE SEQUENCE [LARGE SCALE GENOMIC DNA]</scope>
    <source>
        <strain evidence="2">DSM 19116</strain>
    </source>
</reference>
<evidence type="ECO:0000313" key="1">
    <source>
        <dbReference type="EMBL" id="OKL53271.1"/>
    </source>
</evidence>
<gene>
    <name evidence="1" type="ORF">BSZ39_10315</name>
</gene>
<name>A0A1Q5Q069_9ACTO</name>
<keyword evidence="2" id="KW-1185">Reference proteome</keyword>